<keyword evidence="1" id="KW-0732">Signal</keyword>
<organism evidence="2 3">
    <name type="scientific">Claviceps purpurea (strain 20.1)</name>
    <name type="common">Ergot fungus</name>
    <name type="synonym">Sphacelia segetum</name>
    <dbReference type="NCBI Taxonomy" id="1111077"/>
    <lineage>
        <taxon>Eukaryota</taxon>
        <taxon>Fungi</taxon>
        <taxon>Dikarya</taxon>
        <taxon>Ascomycota</taxon>
        <taxon>Pezizomycotina</taxon>
        <taxon>Sordariomycetes</taxon>
        <taxon>Hypocreomycetidae</taxon>
        <taxon>Hypocreales</taxon>
        <taxon>Clavicipitaceae</taxon>
        <taxon>Claviceps</taxon>
    </lineage>
</organism>
<evidence type="ECO:0000256" key="1">
    <source>
        <dbReference type="SAM" id="SignalP"/>
    </source>
</evidence>
<name>M1WG27_CLAP2</name>
<proteinExistence type="predicted"/>
<keyword evidence="3" id="KW-1185">Reference proteome</keyword>
<dbReference type="AlphaFoldDB" id="M1WG27"/>
<sequence>MVKILSIFMATLAAISPVAQAGVWHCTPGLKYCGATLQQYDFLGAEKLEEDALYNCVSPQKVGDMRLCRWGCDDRSAGRSDHCV</sequence>
<evidence type="ECO:0000313" key="2">
    <source>
        <dbReference type="EMBL" id="CCE34178.1"/>
    </source>
</evidence>
<feature type="signal peptide" evidence="1">
    <location>
        <begin position="1"/>
        <end position="21"/>
    </location>
</feature>
<dbReference type="HOGENOM" id="CLU_138695_2_0_1"/>
<evidence type="ECO:0000313" key="3">
    <source>
        <dbReference type="Proteomes" id="UP000016801"/>
    </source>
</evidence>
<accession>M1WG27</accession>
<comment type="caution">
    <text evidence="2">The sequence shown here is derived from an EMBL/GenBank/DDBJ whole genome shotgun (WGS) entry which is preliminary data.</text>
</comment>
<dbReference type="Proteomes" id="UP000016801">
    <property type="component" value="Unassembled WGS sequence"/>
</dbReference>
<reference evidence="2 3" key="1">
    <citation type="journal article" date="2013" name="PLoS Genet.">
        <title>Plant-symbiotic fungi as chemical engineers: Multi-genome analysis of the Clavicipitaceae reveals dynamics of alkaloid loci.</title>
        <authorList>
            <person name="Schardl C.L."/>
            <person name="Young C.A."/>
            <person name="Hesse U."/>
            <person name="Amyotte S.G."/>
            <person name="Andreeva K."/>
            <person name="Calie P.J."/>
            <person name="Fleetwood D.J."/>
            <person name="Haws D.C."/>
            <person name="Moore N."/>
            <person name="Oeser B."/>
            <person name="Panaccione D.G."/>
            <person name="Schweri K.K."/>
            <person name="Voisey C.R."/>
            <person name="Farman M.L."/>
            <person name="Jaromczyk J.W."/>
            <person name="Roe B.A."/>
            <person name="O'Sullivan D.M."/>
            <person name="Scott B."/>
            <person name="Tudzynski P."/>
            <person name="An Z."/>
            <person name="Arnaoudova E.G."/>
            <person name="Bullock C.T."/>
            <person name="Charlton N.D."/>
            <person name="Chen L."/>
            <person name="Cox M."/>
            <person name="Dinkins R.D."/>
            <person name="Florea S."/>
            <person name="Glenn A.E."/>
            <person name="Gordon A."/>
            <person name="Gueldener U."/>
            <person name="Harris D.R."/>
            <person name="Hollin W."/>
            <person name="Jaromczyk J."/>
            <person name="Johnson R.D."/>
            <person name="Khan A.K."/>
            <person name="Leistner E."/>
            <person name="Leuchtmann A."/>
            <person name="Li C."/>
            <person name="Liu J."/>
            <person name="Liu J."/>
            <person name="Liu M."/>
            <person name="Mace W."/>
            <person name="Machado C."/>
            <person name="Nagabhyru P."/>
            <person name="Pan J."/>
            <person name="Schmid J."/>
            <person name="Sugawara K."/>
            <person name="Steiner U."/>
            <person name="Takach J.E."/>
            <person name="Tanaka E."/>
            <person name="Webb J.S."/>
            <person name="Wilson E.V."/>
            <person name="Wiseman J.L."/>
            <person name="Yoshida R."/>
            <person name="Zeng Z."/>
        </authorList>
    </citation>
    <scope>NUCLEOTIDE SEQUENCE [LARGE SCALE GENOMIC DNA]</scope>
    <source>
        <strain evidence="2 3">20.1</strain>
    </source>
</reference>
<dbReference type="EMBL" id="CAGA01000078">
    <property type="protein sequence ID" value="CCE34178.1"/>
    <property type="molecule type" value="Genomic_DNA"/>
</dbReference>
<dbReference type="VEuPathDB" id="FungiDB:CPUR_08110"/>
<dbReference type="OrthoDB" id="4953462at2759"/>
<protein>
    <submittedName>
        <fullName evidence="2">Uncharacterized protein</fullName>
    </submittedName>
</protein>
<feature type="chain" id="PRO_5004018717" evidence="1">
    <location>
        <begin position="22"/>
        <end position="84"/>
    </location>
</feature>
<gene>
    <name evidence="2" type="ORF">CPUR_08110</name>
</gene>